<evidence type="ECO:0000313" key="2">
    <source>
        <dbReference type="EMBL" id="ACN36025.1"/>
    </source>
</evidence>
<protein>
    <submittedName>
        <fullName evidence="2">Uncharacterized protein</fullName>
    </submittedName>
</protein>
<reference evidence="2" key="2">
    <citation type="submission" date="2012-06" db="EMBL/GenBank/DDBJ databases">
        <authorList>
            <person name="Yu Y."/>
            <person name="Currie J."/>
            <person name="Lomeli R."/>
            <person name="Angelova A."/>
            <person name="Collura K."/>
            <person name="Wissotski M."/>
            <person name="Campos D."/>
            <person name="Kudrna D."/>
            <person name="Golser W."/>
            <person name="Ashely E."/>
            <person name="Descour A."/>
            <person name="Fernandes J."/>
            <person name="Soderlund C."/>
            <person name="Walbot V."/>
        </authorList>
    </citation>
    <scope>NUCLEOTIDE SEQUENCE</scope>
    <source>
        <strain evidence="2">B73</strain>
    </source>
</reference>
<sequence length="126" mass="14352">MLHRPRPDWVKGYTAPRKKITWPRLVLIHSVTIQTNMIVSGEMVKEQINLRSTSPIPPLVGRNAQDSDAIEPRRGLRPHPGCIGSTPSKQTCGRQCHYTGSHVRRASPPTEDRSEGTRRERERKRV</sequence>
<name>C0PLF9_MAIZE</name>
<accession>C0PLF9</accession>
<reference evidence="2" key="1">
    <citation type="journal article" date="2009" name="PLoS Genet.">
        <title>Sequencing, mapping, and analysis of 27,455 maize full-length cDNAs.</title>
        <authorList>
            <person name="Soderlund C."/>
            <person name="Descour A."/>
            <person name="Kudrna D."/>
            <person name="Bomhoff M."/>
            <person name="Boyd L."/>
            <person name="Currie J."/>
            <person name="Angelova A."/>
            <person name="Collura K."/>
            <person name="Wissotski M."/>
            <person name="Ashley E."/>
            <person name="Morrow D."/>
            <person name="Fernandes J."/>
            <person name="Walbot V."/>
            <person name="Yu Y."/>
        </authorList>
    </citation>
    <scope>NUCLEOTIDE SEQUENCE</scope>
    <source>
        <strain evidence="2">B73</strain>
    </source>
</reference>
<evidence type="ECO:0000256" key="1">
    <source>
        <dbReference type="SAM" id="MobiDB-lite"/>
    </source>
</evidence>
<proteinExistence type="evidence at transcript level"/>
<dbReference type="AlphaFoldDB" id="C0PLF9"/>
<feature type="compositionally biased region" description="Basic and acidic residues" evidence="1">
    <location>
        <begin position="110"/>
        <end position="120"/>
    </location>
</feature>
<dbReference type="EMBL" id="BT069128">
    <property type="protein sequence ID" value="ACN36025.1"/>
    <property type="molecule type" value="mRNA"/>
</dbReference>
<organism evidence="2">
    <name type="scientific">Zea mays</name>
    <name type="common">Maize</name>
    <dbReference type="NCBI Taxonomy" id="4577"/>
    <lineage>
        <taxon>Eukaryota</taxon>
        <taxon>Viridiplantae</taxon>
        <taxon>Streptophyta</taxon>
        <taxon>Embryophyta</taxon>
        <taxon>Tracheophyta</taxon>
        <taxon>Spermatophyta</taxon>
        <taxon>Magnoliopsida</taxon>
        <taxon>Liliopsida</taxon>
        <taxon>Poales</taxon>
        <taxon>Poaceae</taxon>
        <taxon>PACMAD clade</taxon>
        <taxon>Panicoideae</taxon>
        <taxon>Andropogonodae</taxon>
        <taxon>Andropogoneae</taxon>
        <taxon>Tripsacinae</taxon>
        <taxon>Zea</taxon>
    </lineage>
</organism>
<feature type="region of interest" description="Disordered" evidence="1">
    <location>
        <begin position="53"/>
        <end position="126"/>
    </location>
</feature>